<keyword evidence="2" id="KW-0732">Signal</keyword>
<evidence type="ECO:0000256" key="1">
    <source>
        <dbReference type="SAM" id="MobiDB-lite"/>
    </source>
</evidence>
<accession>A0ABQ8FES9</accession>
<protein>
    <submittedName>
        <fullName evidence="3">Uncharacterized protein</fullName>
    </submittedName>
</protein>
<sequence>MQFFHLFSFVVVASYAAALPQPAKLSEKYSNNVDTTLASGLEARSYQPVLNSQKDLATLTSLKRRDDSEGLAGEPSRSDPSPPFTSSLKEIDDSAVIERKFSSNNLASTIDKVGDDVLIVFNDGELAGKRIDGAVGDKVARYFRKSLYVNAAIIFWVKNFVPGIRIYIKSGLSEDEYSKVGPDFTKKSKELEDEFNAGFDAIGNYTTNILNNVGSNVDNFRKIRASFGHTFSSRWTLLWELKALLGRFEAGKTLEGYVADIIQSFGNFRTDQQSFYTEIIKELGFKFSLVTIPIHLNPSQSIPIHSDLE</sequence>
<evidence type="ECO:0000256" key="2">
    <source>
        <dbReference type="SAM" id="SignalP"/>
    </source>
</evidence>
<comment type="caution">
    <text evidence="3">The sequence shown here is derived from an EMBL/GenBank/DDBJ whole genome shotgun (WGS) entry which is preliminary data.</text>
</comment>
<name>A0ABQ8FES9_9FUNG</name>
<feature type="region of interest" description="Disordered" evidence="1">
    <location>
        <begin position="65"/>
        <end position="86"/>
    </location>
</feature>
<organism evidence="3 4">
    <name type="scientific">Batrachochytrium salamandrivorans</name>
    <dbReference type="NCBI Taxonomy" id="1357716"/>
    <lineage>
        <taxon>Eukaryota</taxon>
        <taxon>Fungi</taxon>
        <taxon>Fungi incertae sedis</taxon>
        <taxon>Chytridiomycota</taxon>
        <taxon>Chytridiomycota incertae sedis</taxon>
        <taxon>Chytridiomycetes</taxon>
        <taxon>Rhizophydiales</taxon>
        <taxon>Rhizophydiales incertae sedis</taxon>
        <taxon>Batrachochytrium</taxon>
    </lineage>
</organism>
<evidence type="ECO:0000313" key="3">
    <source>
        <dbReference type="EMBL" id="KAH6595381.1"/>
    </source>
</evidence>
<keyword evidence="4" id="KW-1185">Reference proteome</keyword>
<dbReference type="EMBL" id="JAFCIX010000310">
    <property type="protein sequence ID" value="KAH6595381.1"/>
    <property type="molecule type" value="Genomic_DNA"/>
</dbReference>
<reference evidence="3 4" key="1">
    <citation type="submission" date="2021-02" db="EMBL/GenBank/DDBJ databases">
        <title>Variation within the Batrachochytrium salamandrivorans European outbreak.</title>
        <authorList>
            <person name="Kelly M."/>
            <person name="Pasmans F."/>
            <person name="Shea T.P."/>
            <person name="Munoz J.F."/>
            <person name="Carranza S."/>
            <person name="Cuomo C.A."/>
            <person name="Martel A."/>
        </authorList>
    </citation>
    <scope>NUCLEOTIDE SEQUENCE [LARGE SCALE GENOMIC DNA]</scope>
    <source>
        <strain evidence="3 4">AMFP18/2</strain>
    </source>
</reference>
<evidence type="ECO:0000313" key="4">
    <source>
        <dbReference type="Proteomes" id="UP001648503"/>
    </source>
</evidence>
<gene>
    <name evidence="3" type="ORF">BASA50_005899</name>
</gene>
<dbReference type="Proteomes" id="UP001648503">
    <property type="component" value="Unassembled WGS sequence"/>
</dbReference>
<feature type="signal peptide" evidence="2">
    <location>
        <begin position="1"/>
        <end position="18"/>
    </location>
</feature>
<proteinExistence type="predicted"/>
<feature type="chain" id="PRO_5046458602" evidence="2">
    <location>
        <begin position="19"/>
        <end position="309"/>
    </location>
</feature>